<dbReference type="GO" id="GO:0004814">
    <property type="term" value="F:arginine-tRNA ligase activity"/>
    <property type="evidence" value="ECO:0007669"/>
    <property type="project" value="UniProtKB-EC"/>
</dbReference>
<proteinExistence type="predicted"/>
<dbReference type="Pfam" id="PF05746">
    <property type="entry name" value="DALR_1"/>
    <property type="match status" value="1"/>
</dbReference>
<dbReference type="GO" id="GO:0006420">
    <property type="term" value="P:arginyl-tRNA aminoacylation"/>
    <property type="evidence" value="ECO:0007669"/>
    <property type="project" value="InterPro"/>
</dbReference>
<protein>
    <submittedName>
        <fullName evidence="2">Arginine--tRNA ligase</fullName>
        <ecNumber evidence="2">6.1.1.19</ecNumber>
    </submittedName>
</protein>
<dbReference type="GO" id="GO:0005524">
    <property type="term" value="F:ATP binding"/>
    <property type="evidence" value="ECO:0007669"/>
    <property type="project" value="InterPro"/>
</dbReference>
<comment type="caution">
    <text evidence="2">The sequence shown here is derived from an EMBL/GenBank/DDBJ whole genome shotgun (WGS) entry which is preliminary data.</text>
</comment>
<reference evidence="2" key="1">
    <citation type="submission" date="2019-08" db="EMBL/GenBank/DDBJ databases">
        <authorList>
            <person name="Kucharzyk K."/>
            <person name="Murdoch R.W."/>
            <person name="Higgins S."/>
            <person name="Loffler F."/>
        </authorList>
    </citation>
    <scope>NUCLEOTIDE SEQUENCE</scope>
</reference>
<evidence type="ECO:0000313" key="2">
    <source>
        <dbReference type="EMBL" id="MPN64594.1"/>
    </source>
</evidence>
<dbReference type="AlphaFoldDB" id="A0A645JYP2"/>
<accession>A0A645JYP2</accession>
<feature type="domain" description="DALR anticodon binding" evidence="1">
    <location>
        <begin position="2"/>
        <end position="73"/>
    </location>
</feature>
<dbReference type="InterPro" id="IPR008909">
    <property type="entry name" value="DALR_anticod-bd"/>
</dbReference>
<name>A0A645JYP2_9ZZZZ</name>
<evidence type="ECO:0000259" key="1">
    <source>
        <dbReference type="SMART" id="SM00836"/>
    </source>
</evidence>
<organism evidence="2">
    <name type="scientific">bioreactor metagenome</name>
    <dbReference type="NCBI Taxonomy" id="1076179"/>
    <lineage>
        <taxon>unclassified sequences</taxon>
        <taxon>metagenomes</taxon>
        <taxon>ecological metagenomes</taxon>
    </lineage>
</organism>
<keyword evidence="2" id="KW-0436">Ligase</keyword>
<dbReference type="InterPro" id="IPR009080">
    <property type="entry name" value="tRNAsynth_Ia_anticodon-bd"/>
</dbReference>
<sequence>MAFINAFTERAPNYVCENAYQIASAFSKFYHDNHILSEADSDKQFFWIYLCAATKKVLLKHLDVLGIEAVESM</sequence>
<dbReference type="EMBL" id="VSSQ01145706">
    <property type="protein sequence ID" value="MPN64594.1"/>
    <property type="molecule type" value="Genomic_DNA"/>
</dbReference>
<dbReference type="SMART" id="SM00836">
    <property type="entry name" value="DALR_1"/>
    <property type="match status" value="1"/>
</dbReference>
<dbReference type="SUPFAM" id="SSF47323">
    <property type="entry name" value="Anticodon-binding domain of a subclass of class I aminoacyl-tRNA synthetases"/>
    <property type="match status" value="1"/>
</dbReference>
<dbReference type="Gene3D" id="1.10.730.10">
    <property type="entry name" value="Isoleucyl-tRNA Synthetase, Domain 1"/>
    <property type="match status" value="1"/>
</dbReference>
<dbReference type="EC" id="6.1.1.19" evidence="2"/>
<gene>
    <name evidence="2" type="primary">argS_57</name>
    <name evidence="2" type="ORF">SDC9_212370</name>
</gene>